<dbReference type="OrthoDB" id="5223409at2759"/>
<dbReference type="InterPro" id="IPR008253">
    <property type="entry name" value="Marvel"/>
</dbReference>
<evidence type="ECO:0000256" key="2">
    <source>
        <dbReference type="ARBA" id="ARBA00022692"/>
    </source>
</evidence>
<organism evidence="8 9">
    <name type="scientific">Fusarium albosuccineum</name>
    <dbReference type="NCBI Taxonomy" id="1237068"/>
    <lineage>
        <taxon>Eukaryota</taxon>
        <taxon>Fungi</taxon>
        <taxon>Dikarya</taxon>
        <taxon>Ascomycota</taxon>
        <taxon>Pezizomycotina</taxon>
        <taxon>Sordariomycetes</taxon>
        <taxon>Hypocreomycetidae</taxon>
        <taxon>Hypocreales</taxon>
        <taxon>Nectriaceae</taxon>
        <taxon>Fusarium</taxon>
        <taxon>Fusarium decemcellulare species complex</taxon>
    </lineage>
</organism>
<dbReference type="EMBL" id="JAADYS010000176">
    <property type="protein sequence ID" value="KAF4471691.1"/>
    <property type="molecule type" value="Genomic_DNA"/>
</dbReference>
<comment type="caution">
    <text evidence="8">The sequence shown here is derived from an EMBL/GenBank/DDBJ whole genome shotgun (WGS) entry which is preliminary data.</text>
</comment>
<name>A0A8H4LQ01_9HYPO</name>
<comment type="subcellular location">
    <subcellularLocation>
        <location evidence="1">Membrane</location>
        <topology evidence="1">Multi-pass membrane protein</topology>
    </subcellularLocation>
</comment>
<protein>
    <recommendedName>
        <fullName evidence="7">MARVEL domain-containing protein</fullName>
    </recommendedName>
</protein>
<dbReference type="PANTHER" id="PTHR37451">
    <property type="entry name" value="MARVEL DOMAIN"/>
    <property type="match status" value="1"/>
</dbReference>
<feature type="domain" description="MARVEL" evidence="7">
    <location>
        <begin position="23"/>
        <end position="161"/>
    </location>
</feature>
<evidence type="ECO:0000313" key="9">
    <source>
        <dbReference type="Proteomes" id="UP000554235"/>
    </source>
</evidence>
<gene>
    <name evidence="8" type="ORF">FALBO_1392</name>
</gene>
<keyword evidence="9" id="KW-1185">Reference proteome</keyword>
<feature type="transmembrane region" description="Helical" evidence="6">
    <location>
        <begin position="63"/>
        <end position="85"/>
    </location>
</feature>
<reference evidence="8 9" key="1">
    <citation type="submission" date="2020-01" db="EMBL/GenBank/DDBJ databases">
        <title>Identification and distribution of gene clusters putatively required for synthesis of sphingolipid metabolism inhibitors in phylogenetically diverse species of the filamentous fungus Fusarium.</title>
        <authorList>
            <person name="Kim H.-S."/>
            <person name="Busman M."/>
            <person name="Brown D.W."/>
            <person name="Divon H."/>
            <person name="Uhlig S."/>
            <person name="Proctor R.H."/>
        </authorList>
    </citation>
    <scope>NUCLEOTIDE SEQUENCE [LARGE SCALE GENOMIC DNA]</scope>
    <source>
        <strain evidence="8 9">NRRL 20459</strain>
    </source>
</reference>
<dbReference type="Pfam" id="PF01284">
    <property type="entry name" value="MARVEL"/>
    <property type="match status" value="1"/>
</dbReference>
<evidence type="ECO:0000256" key="6">
    <source>
        <dbReference type="SAM" id="Phobius"/>
    </source>
</evidence>
<evidence type="ECO:0000256" key="3">
    <source>
        <dbReference type="ARBA" id="ARBA00022989"/>
    </source>
</evidence>
<sequence length="205" mass="22209">MSTTTSSTQGLTATGVPKIPLFLTILRVAALVLSLGVLIAAAYHISLYKGYAYYFADSGPASFLIFDSIFTFLILGAMLAAEFFAPQLYIRLAFIGALILAAIFWLSAWAWAASWAASFYDLWDGYSRRYYSELSPWGASMAAGAALGAVTWVLIIVIIVFFVKVCMASPHSSSFSPRPQNDAEMGQPKPEGAHIQPVQPVHAPQ</sequence>
<feature type="transmembrane region" description="Helical" evidence="6">
    <location>
        <begin position="21"/>
        <end position="43"/>
    </location>
</feature>
<evidence type="ECO:0000256" key="4">
    <source>
        <dbReference type="ARBA" id="ARBA00023136"/>
    </source>
</evidence>
<dbReference type="AlphaFoldDB" id="A0A8H4LQ01"/>
<dbReference type="PANTHER" id="PTHR37451:SF4">
    <property type="entry name" value="MARVEL DOMAIN-CONTAINING PROTEIN"/>
    <property type="match status" value="1"/>
</dbReference>
<accession>A0A8H4LQ01</accession>
<dbReference type="GO" id="GO:0016020">
    <property type="term" value="C:membrane"/>
    <property type="evidence" value="ECO:0007669"/>
    <property type="project" value="UniProtKB-SubCell"/>
</dbReference>
<evidence type="ECO:0000259" key="7">
    <source>
        <dbReference type="Pfam" id="PF01284"/>
    </source>
</evidence>
<proteinExistence type="predicted"/>
<feature type="region of interest" description="Disordered" evidence="5">
    <location>
        <begin position="171"/>
        <end position="205"/>
    </location>
</feature>
<feature type="transmembrane region" description="Helical" evidence="6">
    <location>
        <begin position="92"/>
        <end position="117"/>
    </location>
</feature>
<keyword evidence="4 6" id="KW-0472">Membrane</keyword>
<evidence type="ECO:0000256" key="5">
    <source>
        <dbReference type="SAM" id="MobiDB-lite"/>
    </source>
</evidence>
<dbReference type="Proteomes" id="UP000554235">
    <property type="component" value="Unassembled WGS sequence"/>
</dbReference>
<keyword evidence="2 6" id="KW-0812">Transmembrane</keyword>
<evidence type="ECO:0000313" key="8">
    <source>
        <dbReference type="EMBL" id="KAF4471691.1"/>
    </source>
</evidence>
<evidence type="ECO:0000256" key="1">
    <source>
        <dbReference type="ARBA" id="ARBA00004141"/>
    </source>
</evidence>
<keyword evidence="3 6" id="KW-1133">Transmembrane helix</keyword>
<feature type="transmembrane region" description="Helical" evidence="6">
    <location>
        <begin position="137"/>
        <end position="163"/>
    </location>
</feature>